<dbReference type="GO" id="GO:0004439">
    <property type="term" value="F:phosphatidylinositol-4,5-bisphosphate 5-phosphatase activity"/>
    <property type="evidence" value="ECO:0007669"/>
    <property type="project" value="TreeGrafter"/>
</dbReference>
<proteinExistence type="predicted"/>
<feature type="compositionally biased region" description="Polar residues" evidence="1">
    <location>
        <begin position="1"/>
        <end position="13"/>
    </location>
</feature>
<feature type="region of interest" description="Disordered" evidence="1">
    <location>
        <begin position="432"/>
        <end position="468"/>
    </location>
</feature>
<comment type="caution">
    <text evidence="3">The sequence shown here is derived from an EMBL/GenBank/DDBJ whole genome shotgun (WGS) entry which is preliminary data.</text>
</comment>
<dbReference type="STRING" id="150374.A0A0M9VWW9"/>
<reference evidence="3 4" key="1">
    <citation type="submission" date="2015-07" db="EMBL/GenBank/DDBJ databases">
        <title>The genome of the fungus Escovopsis weberi, a specialized disease agent of ant agriculture.</title>
        <authorList>
            <person name="de Man T.J."/>
            <person name="Stajich J.E."/>
            <person name="Kubicek C.P."/>
            <person name="Chenthamara K."/>
            <person name="Atanasova L."/>
            <person name="Druzhinina I.S."/>
            <person name="Birnbaum S."/>
            <person name="Barribeau S.M."/>
            <person name="Teiling C."/>
            <person name="Suen G."/>
            <person name="Currie C."/>
            <person name="Gerardo N.M."/>
        </authorList>
    </citation>
    <scope>NUCLEOTIDE SEQUENCE [LARGE SCALE GENOMIC DNA]</scope>
</reference>
<dbReference type="GO" id="GO:0046856">
    <property type="term" value="P:phosphatidylinositol dephosphorylation"/>
    <property type="evidence" value="ECO:0007669"/>
    <property type="project" value="InterPro"/>
</dbReference>
<dbReference type="InterPro" id="IPR013783">
    <property type="entry name" value="Ig-like_fold"/>
</dbReference>
<dbReference type="Pfam" id="PF22669">
    <property type="entry name" value="Exo_endo_phos2"/>
    <property type="match status" value="2"/>
</dbReference>
<evidence type="ECO:0000259" key="2">
    <source>
        <dbReference type="SMART" id="SM00128"/>
    </source>
</evidence>
<dbReference type="SMART" id="SM00128">
    <property type="entry name" value="IPPc"/>
    <property type="match status" value="1"/>
</dbReference>
<evidence type="ECO:0000313" key="3">
    <source>
        <dbReference type="EMBL" id="KOS22525.1"/>
    </source>
</evidence>
<dbReference type="PANTHER" id="PTHR11200">
    <property type="entry name" value="INOSITOL 5-PHOSPHATASE"/>
    <property type="match status" value="1"/>
</dbReference>
<feature type="domain" description="Inositol polyphosphate-related phosphatase" evidence="2">
    <location>
        <begin position="43"/>
        <end position="458"/>
    </location>
</feature>
<dbReference type="Gene3D" id="2.60.40.10">
    <property type="entry name" value="Immunoglobulins"/>
    <property type="match status" value="1"/>
</dbReference>
<dbReference type="PANTHER" id="PTHR11200:SF300">
    <property type="entry name" value="TYPE II INOSITOL 1,4,5-TRISPHOSPHATE 5-PHOSPHATASE"/>
    <property type="match status" value="1"/>
</dbReference>
<dbReference type="InterPro" id="IPR036691">
    <property type="entry name" value="Endo/exonu/phosph_ase_sf"/>
</dbReference>
<dbReference type="Gene3D" id="3.60.10.10">
    <property type="entry name" value="Endonuclease/exonuclease/phosphatase"/>
    <property type="match status" value="1"/>
</dbReference>
<evidence type="ECO:0000313" key="4">
    <source>
        <dbReference type="Proteomes" id="UP000053831"/>
    </source>
</evidence>
<dbReference type="InterPro" id="IPR048869">
    <property type="entry name" value="OCRL-1_2_ASH"/>
</dbReference>
<organism evidence="3 4">
    <name type="scientific">Escovopsis weberi</name>
    <dbReference type="NCBI Taxonomy" id="150374"/>
    <lineage>
        <taxon>Eukaryota</taxon>
        <taxon>Fungi</taxon>
        <taxon>Dikarya</taxon>
        <taxon>Ascomycota</taxon>
        <taxon>Pezizomycotina</taxon>
        <taxon>Sordariomycetes</taxon>
        <taxon>Hypocreomycetidae</taxon>
        <taxon>Hypocreales</taxon>
        <taxon>Hypocreaceae</taxon>
        <taxon>Escovopsis</taxon>
    </lineage>
</organism>
<sequence>MESASGREQSVHSVGSEPEDLASTPISLARAVLARWSEYVRPSKTRIKIGTWNVASCPGTDKDLARWFVDGEGLDQRISRLRLSQSLAADGDAGPLRPQGGEDIGLYVLGLQEVVDLNPTREYMNLASYTDAGPINRWKAALEAAMPAGFQLVVSEQMTGLLLLIYASPEVAPIISNISTHQIGTGLWGYFGNKGAVVTRLVLGETTRLVFVNCHFASGASPSYLERRCWDVGQVMSRTQFEPIVSAGVAEDAGSKIGDEDFAFWFGDLNFRLDGLPGEDIRRLLTLHARGEYDLKDTKPAPPIEGGDGIIVMKGSESDDDTTTLSSMHSRGESFDSVTSLPDPDGFPEDPSQDPASLQSAIDSLLPHDQLRRIIAQQKFFHDGWKEGQISFLPTYKYDVGTVGLFDSSEKQRAPSWCDRILYRSRKDKEAYDKKIQEQQDAKKRDEEMRSRGIEEDDDVLFSYDPDIDGEEQPKAADLGYDEYDDIEVADTEVGHLTEEASDGISLEFYTSHQEIMSSDHKPVTSVFTLNYLAVDPEKRAIVHAEVARDYDRAENEGRPGVTLVVEGGKGGVDGAIDFGSIGFFERHVCSITVANTGGVAASLEFLPKLTTGSDEHGDGPGGGSWLKTNFLRSEEEDKNETLGPSVVLEPGETVSAVIEAQVTSTSQLHKLNDASSKLEDVLILHVEGGRDHFIPVFGTWVPSCFGRSIDELIRVPEGGVRKFVEEKDIKGAIPYDWPVHCSAPRELFKLTEAIQTLAERCVADEAMLENMMIPGDPGWPFDVSTHPHGDAGRTETLKAAVVRALDLDTALADALPVELASARKLEIMSSVLLLFLASLTDGLVPAFLWAKLGVVLPNLASIPAAAWPDAKNQVLDVLSASPSHNIAFVFLAATLARVAGELAPLTQEAARPLLSRRISFRPGAAEDEAVRKRRARERRYAELVGPLSFRSGANEKERAARERERILTEMFLRRDEEEG</sequence>
<accession>A0A0M9VWW9</accession>
<name>A0A0M9VWW9_ESCWE</name>
<dbReference type="InterPro" id="IPR046985">
    <property type="entry name" value="IP5"/>
</dbReference>
<dbReference type="SUPFAM" id="SSF56219">
    <property type="entry name" value="DNase I-like"/>
    <property type="match status" value="1"/>
</dbReference>
<protein>
    <submittedName>
        <fullName evidence="3">Inositol polyphosphate 5-phosphatase OCRL-1</fullName>
    </submittedName>
</protein>
<evidence type="ECO:0000256" key="1">
    <source>
        <dbReference type="SAM" id="MobiDB-lite"/>
    </source>
</evidence>
<feature type="region of interest" description="Disordered" evidence="1">
    <location>
        <begin position="1"/>
        <end position="20"/>
    </location>
</feature>
<dbReference type="Proteomes" id="UP000053831">
    <property type="component" value="Unassembled WGS sequence"/>
</dbReference>
<feature type="compositionally biased region" description="Acidic residues" evidence="1">
    <location>
        <begin position="455"/>
        <end position="468"/>
    </location>
</feature>
<gene>
    <name evidence="3" type="ORF">ESCO_001956</name>
</gene>
<feature type="compositionally biased region" description="Basic and acidic residues" evidence="1">
    <location>
        <begin position="432"/>
        <end position="454"/>
    </location>
</feature>
<dbReference type="InterPro" id="IPR000300">
    <property type="entry name" value="IPPc"/>
</dbReference>
<feature type="region of interest" description="Disordered" evidence="1">
    <location>
        <begin position="298"/>
        <end position="357"/>
    </location>
</feature>
<dbReference type="EMBL" id="LGSR01000006">
    <property type="protein sequence ID" value="KOS22525.1"/>
    <property type="molecule type" value="Genomic_DNA"/>
</dbReference>
<keyword evidence="4" id="KW-1185">Reference proteome</keyword>
<dbReference type="Pfam" id="PF21310">
    <property type="entry name" value="OCRL-like_ASH"/>
    <property type="match status" value="1"/>
</dbReference>
<dbReference type="OrthoDB" id="7862313at2759"/>
<dbReference type="AlphaFoldDB" id="A0A0M9VWW9"/>